<dbReference type="SUPFAM" id="SSF55031">
    <property type="entry name" value="Bacterial exopeptidase dimerisation domain"/>
    <property type="match status" value="1"/>
</dbReference>
<evidence type="ECO:0000256" key="4">
    <source>
        <dbReference type="PIRSR" id="PIRSR001235-2"/>
    </source>
</evidence>
<dbReference type="Proteomes" id="UP000198348">
    <property type="component" value="Unassembled WGS sequence"/>
</dbReference>
<dbReference type="Gene3D" id="3.30.70.360">
    <property type="match status" value="1"/>
</dbReference>
<dbReference type="AlphaFoldDB" id="A0A238ZUB3"/>
<keyword evidence="6" id="KW-1185">Reference proteome</keyword>
<evidence type="ECO:0000256" key="2">
    <source>
        <dbReference type="ARBA" id="ARBA00022801"/>
    </source>
</evidence>
<gene>
    <name evidence="5" type="ORF">SAMN06265360_12529</name>
</gene>
<sequence>MPPGSAERRFQSIQRSERRTESVQWTESVIQRTLKGIEGIGGDRLRGGYSRHVFTSSELELREWFRAEAAARDLDLEQDGNGNLWAWWPGPSRPRQAAVVTGSHLDSVPGGGAFDGPLGVISALCAVDRLRACGFRPARPVAVVVFAEEEGGRFGLPCLGSRLMTGAVDPARALRLRDADGYTFAEVAEHRGVPPRFIGPDPERLARIGTFVELHVEQGRCLADLDEPVAVASTIDPHGRWRLSFTGVGDHAGTAVLDDRRDPMVPAARAVLAARAAAREARADQARATVGRVTAYPGGTNVVPSRVDVWLDARAAAEPAARAVATEVEAAARAAAEEEGCAVEVREESWSETTRFDPALRAGMRAVLGDVPVLATGAGHDAGVLAAHVPAGMLYVRNPTGISHAPDEHAEPADCAEGVAALARVIAEQAACGEGGG</sequence>
<feature type="binding site" evidence="3">
    <location>
        <position position="115"/>
    </location>
    <ligand>
        <name>Zn(2+)</name>
        <dbReference type="ChEBI" id="CHEBI:29105"/>
        <label>2</label>
    </ligand>
</feature>
<dbReference type="Pfam" id="PF01546">
    <property type="entry name" value="Peptidase_M20"/>
    <property type="match status" value="1"/>
</dbReference>
<feature type="binding site" evidence="4">
    <location>
        <position position="301"/>
    </location>
    <ligand>
        <name>allantoate</name>
        <dbReference type="ChEBI" id="CHEBI:17536"/>
    </ligand>
</feature>
<dbReference type="NCBIfam" id="NF006770">
    <property type="entry name" value="PRK09290.1-4"/>
    <property type="match status" value="1"/>
</dbReference>
<keyword evidence="3" id="KW-0862">Zinc</keyword>
<evidence type="ECO:0000313" key="5">
    <source>
        <dbReference type="EMBL" id="SNR86722.1"/>
    </source>
</evidence>
<proteinExistence type="inferred from homology"/>
<comment type="similarity">
    <text evidence="1">Belongs to the peptidase M20 family.</text>
</comment>
<accession>A0A238ZUB3</accession>
<keyword evidence="2 5" id="KW-0378">Hydrolase</keyword>
<feature type="binding site" evidence="3">
    <location>
        <position position="104"/>
    </location>
    <ligand>
        <name>Zn(2+)</name>
        <dbReference type="ChEBI" id="CHEBI:29105"/>
        <label>1</label>
    </ligand>
</feature>
<evidence type="ECO:0000256" key="3">
    <source>
        <dbReference type="PIRSR" id="PIRSR001235-1"/>
    </source>
</evidence>
<feature type="binding site" evidence="4">
    <location>
        <position position="314"/>
    </location>
    <ligand>
        <name>allantoate</name>
        <dbReference type="ChEBI" id="CHEBI:17536"/>
    </ligand>
</feature>
<evidence type="ECO:0000313" key="6">
    <source>
        <dbReference type="Proteomes" id="UP000198348"/>
    </source>
</evidence>
<feature type="binding site" evidence="4">
    <location>
        <position position="240"/>
    </location>
    <ligand>
        <name>allantoate</name>
        <dbReference type="ChEBI" id="CHEBI:17536"/>
    </ligand>
</feature>
<dbReference type="Gene3D" id="3.40.630.10">
    <property type="entry name" value="Zn peptidases"/>
    <property type="match status" value="1"/>
</dbReference>
<dbReference type="NCBIfam" id="TIGR01879">
    <property type="entry name" value="hydantase"/>
    <property type="match status" value="1"/>
</dbReference>
<feature type="binding site" evidence="3">
    <location>
        <position position="404"/>
    </location>
    <ligand>
        <name>Zn(2+)</name>
        <dbReference type="ChEBI" id="CHEBI:29105"/>
        <label>2</label>
    </ligand>
</feature>
<dbReference type="InterPro" id="IPR010158">
    <property type="entry name" value="Amidase_Cbmase"/>
</dbReference>
<dbReference type="PIRSF" id="PIRSF001235">
    <property type="entry name" value="Amidase_carbamoylase"/>
    <property type="match status" value="1"/>
</dbReference>
<dbReference type="SUPFAM" id="SSF53187">
    <property type="entry name" value="Zn-dependent exopeptidases"/>
    <property type="match status" value="1"/>
</dbReference>
<dbReference type="PANTHER" id="PTHR32494">
    <property type="entry name" value="ALLANTOATE DEIMINASE-RELATED"/>
    <property type="match status" value="1"/>
</dbReference>
<dbReference type="OrthoDB" id="9808195at2"/>
<comment type="cofactor">
    <cofactor evidence="3">
        <name>Zn(2+)</name>
        <dbReference type="ChEBI" id="CHEBI:29105"/>
    </cofactor>
    <text evidence="3">Binds 2 Zn(2+) ions per subunit.</text>
</comment>
<dbReference type="EMBL" id="FZNW01000025">
    <property type="protein sequence ID" value="SNR86722.1"/>
    <property type="molecule type" value="Genomic_DNA"/>
</dbReference>
<dbReference type="GO" id="GO:0046872">
    <property type="term" value="F:metal ion binding"/>
    <property type="evidence" value="ECO:0007669"/>
    <property type="project" value="UniProtKB-KW"/>
</dbReference>
<reference evidence="5 6" key="1">
    <citation type="submission" date="2017-06" db="EMBL/GenBank/DDBJ databases">
        <authorList>
            <person name="Kim H.J."/>
            <person name="Triplett B.A."/>
        </authorList>
    </citation>
    <scope>NUCLEOTIDE SEQUENCE [LARGE SCALE GENOMIC DNA]</scope>
    <source>
        <strain evidence="5 6">DSM 45207</strain>
    </source>
</reference>
<name>A0A238ZUB3_9PSEU</name>
<dbReference type="InterPro" id="IPR036264">
    <property type="entry name" value="Bact_exopeptidase_dim_dom"/>
</dbReference>
<evidence type="ECO:0000256" key="1">
    <source>
        <dbReference type="ARBA" id="ARBA00006153"/>
    </source>
</evidence>
<dbReference type="GO" id="GO:0016813">
    <property type="term" value="F:hydrolase activity, acting on carbon-nitrogen (but not peptide) bonds, in linear amidines"/>
    <property type="evidence" value="ECO:0007669"/>
    <property type="project" value="InterPro"/>
</dbReference>
<keyword evidence="3" id="KW-0479">Metal-binding</keyword>
<organism evidence="5 6">
    <name type="scientific">Haloechinothrix alba</name>
    <dbReference type="NCBI Taxonomy" id="664784"/>
    <lineage>
        <taxon>Bacteria</taxon>
        <taxon>Bacillati</taxon>
        <taxon>Actinomycetota</taxon>
        <taxon>Actinomycetes</taxon>
        <taxon>Pseudonocardiales</taxon>
        <taxon>Pseudonocardiaceae</taxon>
        <taxon>Haloechinothrix</taxon>
    </lineage>
</organism>
<feature type="binding site" evidence="3">
    <location>
        <position position="150"/>
    </location>
    <ligand>
        <name>Zn(2+)</name>
        <dbReference type="ChEBI" id="CHEBI:29105"/>
        <label>2</label>
    </ligand>
</feature>
<feature type="binding site" evidence="3">
    <location>
        <position position="115"/>
    </location>
    <ligand>
        <name>Zn(2+)</name>
        <dbReference type="ChEBI" id="CHEBI:29105"/>
        <label>1</label>
    </ligand>
</feature>
<feature type="binding site" evidence="3">
    <location>
        <position position="215"/>
    </location>
    <ligand>
        <name>Zn(2+)</name>
        <dbReference type="ChEBI" id="CHEBI:29105"/>
        <label>1</label>
    </ligand>
</feature>
<dbReference type="InterPro" id="IPR002933">
    <property type="entry name" value="Peptidase_M20"/>
</dbReference>
<dbReference type="PANTHER" id="PTHR32494:SF5">
    <property type="entry name" value="ALLANTOATE AMIDOHYDROLASE"/>
    <property type="match status" value="1"/>
</dbReference>
<protein>
    <submittedName>
        <fullName evidence="5">N-carbamoyl-L-amino-acid hydrolase</fullName>
    </submittedName>
</protein>